<evidence type="ECO:0000256" key="3">
    <source>
        <dbReference type="SAM" id="SignalP"/>
    </source>
</evidence>
<dbReference type="Proteomes" id="UP000612349">
    <property type="component" value="Unassembled WGS sequence"/>
</dbReference>
<feature type="compositionally biased region" description="Low complexity" evidence="1">
    <location>
        <begin position="125"/>
        <end position="158"/>
    </location>
</feature>
<feature type="compositionally biased region" description="Polar residues" evidence="1">
    <location>
        <begin position="36"/>
        <end position="58"/>
    </location>
</feature>
<proteinExistence type="predicted"/>
<comment type="caution">
    <text evidence="4">The sequence shown here is derived from an EMBL/GenBank/DDBJ whole genome shotgun (WGS) entry which is preliminary data.</text>
</comment>
<name>A0A916YZ22_9SPHN</name>
<feature type="compositionally biased region" description="Low complexity" evidence="1">
    <location>
        <begin position="23"/>
        <end position="35"/>
    </location>
</feature>
<keyword evidence="3" id="KW-0732">Signal</keyword>
<feature type="compositionally biased region" description="Basic and acidic residues" evidence="1">
    <location>
        <begin position="247"/>
        <end position="261"/>
    </location>
</feature>
<feature type="signal peptide" evidence="3">
    <location>
        <begin position="1"/>
        <end position="28"/>
    </location>
</feature>
<evidence type="ECO:0000256" key="1">
    <source>
        <dbReference type="SAM" id="MobiDB-lite"/>
    </source>
</evidence>
<feature type="region of interest" description="Disordered" evidence="1">
    <location>
        <begin position="23"/>
        <end position="158"/>
    </location>
</feature>
<reference evidence="4" key="1">
    <citation type="journal article" date="2014" name="Int. J. Syst. Evol. Microbiol.">
        <title>Complete genome sequence of Corynebacterium casei LMG S-19264T (=DSM 44701T), isolated from a smear-ripened cheese.</title>
        <authorList>
            <consortium name="US DOE Joint Genome Institute (JGI-PGF)"/>
            <person name="Walter F."/>
            <person name="Albersmeier A."/>
            <person name="Kalinowski J."/>
            <person name="Ruckert C."/>
        </authorList>
    </citation>
    <scope>NUCLEOTIDE SEQUENCE</scope>
    <source>
        <strain evidence="4">CGMCC 1.15360</strain>
    </source>
</reference>
<dbReference type="AlphaFoldDB" id="A0A916YZ22"/>
<evidence type="ECO:0000313" key="5">
    <source>
        <dbReference type="Proteomes" id="UP000612349"/>
    </source>
</evidence>
<accession>A0A916YZ22</accession>
<evidence type="ECO:0000313" key="4">
    <source>
        <dbReference type="EMBL" id="GGD68092.1"/>
    </source>
</evidence>
<keyword evidence="2" id="KW-0472">Membrane</keyword>
<gene>
    <name evidence="4" type="ORF">GCM10010990_17020</name>
</gene>
<feature type="region of interest" description="Disordered" evidence="1">
    <location>
        <begin position="240"/>
        <end position="347"/>
    </location>
</feature>
<protein>
    <submittedName>
        <fullName evidence="4">Uncharacterized protein</fullName>
    </submittedName>
</protein>
<sequence>MNPKLKQSAPATAAIAAALALSSSPVSSSTVLAQSVPTGTVQDQPADSPSLADIQQTDPAGASPPEANASMDAISQPAPQIVVPEAVPQQGTTPDAAAAEPIVVPQIAQTADAEQPGASEATGEPVSQPAVSAPAPAPAAAPASAPVPASTGGSATRSASTASAGEAVAADTALSVNDNAVSVADPLLAGTAPMAEPVAPALQNAEDRDGGVDPMVVAGAGAAGIALIALLLLLASRRRKTVSPRVSETREMPLRRTRPEPDPSAPARNPEPAPPAVAAAISSASDAVARRGKPDGLVSVRDPRSPRGPVVKRSVSFGDMRQSDSAAKAMNRPATGTVAKPEPEPELEPAVHAQDAASAPVEATPAPVSDNAIAQAKTPEGRSNLIDRLTSARPDAANPFHSLKARRRRARLILQTLMQRMKENPNLDFARFYRGFAINHGGASPAMA</sequence>
<dbReference type="EMBL" id="BMIP01000003">
    <property type="protein sequence ID" value="GGD68092.1"/>
    <property type="molecule type" value="Genomic_DNA"/>
</dbReference>
<feature type="chain" id="PRO_5037989181" evidence="3">
    <location>
        <begin position="29"/>
        <end position="448"/>
    </location>
</feature>
<evidence type="ECO:0000256" key="2">
    <source>
        <dbReference type="SAM" id="Phobius"/>
    </source>
</evidence>
<feature type="compositionally biased region" description="Low complexity" evidence="1">
    <location>
        <begin position="276"/>
        <end position="287"/>
    </location>
</feature>
<reference evidence="4" key="2">
    <citation type="submission" date="2020-09" db="EMBL/GenBank/DDBJ databases">
        <authorList>
            <person name="Sun Q."/>
            <person name="Zhou Y."/>
        </authorList>
    </citation>
    <scope>NUCLEOTIDE SEQUENCE</scope>
    <source>
        <strain evidence="4">CGMCC 1.15360</strain>
    </source>
</reference>
<keyword evidence="2" id="KW-1133">Transmembrane helix</keyword>
<keyword evidence="2" id="KW-0812">Transmembrane</keyword>
<organism evidence="4 5">
    <name type="scientific">Croceicoccus mobilis</name>
    <dbReference type="NCBI Taxonomy" id="1703339"/>
    <lineage>
        <taxon>Bacteria</taxon>
        <taxon>Pseudomonadati</taxon>
        <taxon>Pseudomonadota</taxon>
        <taxon>Alphaproteobacteria</taxon>
        <taxon>Sphingomonadales</taxon>
        <taxon>Erythrobacteraceae</taxon>
        <taxon>Croceicoccus</taxon>
    </lineage>
</organism>
<feature type="transmembrane region" description="Helical" evidence="2">
    <location>
        <begin position="215"/>
        <end position="235"/>
    </location>
</feature>
<keyword evidence="5" id="KW-1185">Reference proteome</keyword>